<organism evidence="2 3">
    <name type="scientific">Prunus yedoensis var. nudiflora</name>
    <dbReference type="NCBI Taxonomy" id="2094558"/>
    <lineage>
        <taxon>Eukaryota</taxon>
        <taxon>Viridiplantae</taxon>
        <taxon>Streptophyta</taxon>
        <taxon>Embryophyta</taxon>
        <taxon>Tracheophyta</taxon>
        <taxon>Spermatophyta</taxon>
        <taxon>Magnoliopsida</taxon>
        <taxon>eudicotyledons</taxon>
        <taxon>Gunneridae</taxon>
        <taxon>Pentapetalae</taxon>
        <taxon>rosids</taxon>
        <taxon>fabids</taxon>
        <taxon>Rosales</taxon>
        <taxon>Rosaceae</taxon>
        <taxon>Amygdaloideae</taxon>
        <taxon>Amygdaleae</taxon>
        <taxon>Prunus</taxon>
    </lineage>
</organism>
<gene>
    <name evidence="2" type="ORF">Pyn_11737</name>
</gene>
<accession>A0A314UXD8</accession>
<feature type="region of interest" description="Disordered" evidence="1">
    <location>
        <begin position="17"/>
        <end position="42"/>
    </location>
</feature>
<dbReference type="AlphaFoldDB" id="A0A314UXD8"/>
<proteinExistence type="predicted"/>
<keyword evidence="3" id="KW-1185">Reference proteome</keyword>
<protein>
    <submittedName>
        <fullName evidence="2">Uncharacterized protein</fullName>
    </submittedName>
</protein>
<dbReference type="STRING" id="2094558.A0A314UXD8"/>
<comment type="caution">
    <text evidence="2">The sequence shown here is derived from an EMBL/GenBank/DDBJ whole genome shotgun (WGS) entry which is preliminary data.</text>
</comment>
<evidence type="ECO:0000313" key="2">
    <source>
        <dbReference type="EMBL" id="PQM42217.1"/>
    </source>
</evidence>
<evidence type="ECO:0000256" key="1">
    <source>
        <dbReference type="SAM" id="MobiDB-lite"/>
    </source>
</evidence>
<feature type="compositionally biased region" description="Polar residues" evidence="1">
    <location>
        <begin position="21"/>
        <end position="42"/>
    </location>
</feature>
<reference evidence="2 3" key="1">
    <citation type="submission" date="2018-02" db="EMBL/GenBank/DDBJ databases">
        <title>Draft genome of wild Prunus yedoensis var. nudiflora.</title>
        <authorList>
            <person name="Baek S."/>
            <person name="Kim J.-H."/>
            <person name="Choi K."/>
            <person name="Kim G.-B."/>
            <person name="Cho A."/>
            <person name="Jang H."/>
            <person name="Shin C.-H."/>
            <person name="Yu H.-J."/>
            <person name="Mun J.-H."/>
        </authorList>
    </citation>
    <scope>NUCLEOTIDE SEQUENCE [LARGE SCALE GENOMIC DNA]</scope>
    <source>
        <strain evidence="3">cv. Jeju island</strain>
        <tissue evidence="2">Leaf</tissue>
    </source>
</reference>
<sequence>MSSSSYSAKCAVAYKKASLHETPSSSSQGWRPNGRVQSANNVFWPSRNGFAPDTNRAWQHGQCRGRGHQDSSKHYLPFLLTVHPKPVGVRTLFHVVGILKVSPAGS</sequence>
<evidence type="ECO:0000313" key="3">
    <source>
        <dbReference type="Proteomes" id="UP000250321"/>
    </source>
</evidence>
<dbReference type="EMBL" id="PJQY01002856">
    <property type="protein sequence ID" value="PQM42217.1"/>
    <property type="molecule type" value="Genomic_DNA"/>
</dbReference>
<name>A0A314UXD8_PRUYE</name>
<dbReference type="Proteomes" id="UP000250321">
    <property type="component" value="Unassembled WGS sequence"/>
</dbReference>